<proteinExistence type="predicted"/>
<accession>A0ABS9KNP6</accession>
<dbReference type="RefSeq" id="WP_237869914.1">
    <property type="nucleotide sequence ID" value="NZ_JAKLTR010000003.1"/>
</dbReference>
<name>A0ABS9KNP6_9BACT</name>
<protein>
    <submittedName>
        <fullName evidence="1">Uncharacterized protein</fullName>
    </submittedName>
</protein>
<evidence type="ECO:0000313" key="2">
    <source>
        <dbReference type="Proteomes" id="UP001165367"/>
    </source>
</evidence>
<comment type="caution">
    <text evidence="1">The sequence shown here is derived from an EMBL/GenBank/DDBJ whole genome shotgun (WGS) entry which is preliminary data.</text>
</comment>
<organism evidence="1 2">
    <name type="scientific">Terrimonas ginsenosidimutans</name>
    <dbReference type="NCBI Taxonomy" id="2908004"/>
    <lineage>
        <taxon>Bacteria</taxon>
        <taxon>Pseudomonadati</taxon>
        <taxon>Bacteroidota</taxon>
        <taxon>Chitinophagia</taxon>
        <taxon>Chitinophagales</taxon>
        <taxon>Chitinophagaceae</taxon>
        <taxon>Terrimonas</taxon>
    </lineage>
</organism>
<dbReference type="EMBL" id="JAKLTR010000003">
    <property type="protein sequence ID" value="MCG2613953.1"/>
    <property type="molecule type" value="Genomic_DNA"/>
</dbReference>
<evidence type="ECO:0000313" key="1">
    <source>
        <dbReference type="EMBL" id="MCG2613953.1"/>
    </source>
</evidence>
<sequence>MATQNNSYLFMKRNDAQSSAGCYWYAMVTGILMPRMDGSSKYTGSDYFNAVT</sequence>
<dbReference type="Proteomes" id="UP001165367">
    <property type="component" value="Unassembled WGS sequence"/>
</dbReference>
<reference evidence="1" key="1">
    <citation type="submission" date="2022-01" db="EMBL/GenBank/DDBJ databases">
        <authorList>
            <person name="Jo J.-H."/>
            <person name="Im W.-T."/>
        </authorList>
    </citation>
    <scope>NUCLEOTIDE SEQUENCE</scope>
    <source>
        <strain evidence="1">NA20</strain>
    </source>
</reference>
<gene>
    <name evidence="1" type="ORF">LZZ85_06655</name>
</gene>
<keyword evidence="2" id="KW-1185">Reference proteome</keyword>